<dbReference type="OMA" id="PAIKHDH"/>
<dbReference type="EMBL" id="GG745349">
    <property type="protein sequence ID" value="KNE66087.1"/>
    <property type="molecule type" value="Genomic_DNA"/>
</dbReference>
<accession>A0A0L0SU89</accession>
<evidence type="ECO:0000313" key="2">
    <source>
        <dbReference type="EMBL" id="KNE66087.1"/>
    </source>
</evidence>
<dbReference type="PANTHER" id="PTHR35585:SF1">
    <property type="entry name" value="HHE DOMAIN PROTEIN (AFU_ORTHOLOGUE AFUA_4G00730)"/>
    <property type="match status" value="1"/>
</dbReference>
<evidence type="ECO:0000313" key="3">
    <source>
        <dbReference type="Proteomes" id="UP000054350"/>
    </source>
</evidence>
<reference evidence="3" key="2">
    <citation type="submission" date="2009-11" db="EMBL/GenBank/DDBJ databases">
        <title>The Genome Sequence of Allomyces macrogynus strain ATCC 38327.</title>
        <authorList>
            <consortium name="The Broad Institute Genome Sequencing Platform"/>
            <person name="Russ C."/>
            <person name="Cuomo C."/>
            <person name="Shea T."/>
            <person name="Young S.K."/>
            <person name="Zeng Q."/>
            <person name="Koehrsen M."/>
            <person name="Haas B."/>
            <person name="Borodovsky M."/>
            <person name="Guigo R."/>
            <person name="Alvarado L."/>
            <person name="Berlin A."/>
            <person name="Borenstein D."/>
            <person name="Chen Z."/>
            <person name="Engels R."/>
            <person name="Freedman E."/>
            <person name="Gellesch M."/>
            <person name="Goldberg J."/>
            <person name="Griggs A."/>
            <person name="Gujja S."/>
            <person name="Heiman D."/>
            <person name="Hepburn T."/>
            <person name="Howarth C."/>
            <person name="Jen D."/>
            <person name="Larson L."/>
            <person name="Lewis B."/>
            <person name="Mehta T."/>
            <person name="Park D."/>
            <person name="Pearson M."/>
            <person name="Roberts A."/>
            <person name="Saif S."/>
            <person name="Shenoy N."/>
            <person name="Sisk P."/>
            <person name="Stolte C."/>
            <person name="Sykes S."/>
            <person name="Walk T."/>
            <person name="White J."/>
            <person name="Yandava C."/>
            <person name="Burger G."/>
            <person name="Gray M.W."/>
            <person name="Holland P.W.H."/>
            <person name="King N."/>
            <person name="Lang F.B.F."/>
            <person name="Roger A.J."/>
            <person name="Ruiz-Trillo I."/>
            <person name="Lander E."/>
            <person name="Nusbaum C."/>
        </authorList>
    </citation>
    <scope>NUCLEOTIDE SEQUENCE [LARGE SCALE GENOMIC DNA]</scope>
    <source>
        <strain evidence="3">ATCC 38327</strain>
    </source>
</reference>
<dbReference type="STRING" id="578462.A0A0L0SU89"/>
<organism evidence="2 3">
    <name type="scientific">Allomyces macrogynus (strain ATCC 38327)</name>
    <name type="common">Allomyces javanicus var. macrogynus</name>
    <dbReference type="NCBI Taxonomy" id="578462"/>
    <lineage>
        <taxon>Eukaryota</taxon>
        <taxon>Fungi</taxon>
        <taxon>Fungi incertae sedis</taxon>
        <taxon>Blastocladiomycota</taxon>
        <taxon>Blastocladiomycetes</taxon>
        <taxon>Blastocladiales</taxon>
        <taxon>Blastocladiaceae</taxon>
        <taxon>Allomyces</taxon>
    </lineage>
</organism>
<proteinExistence type="predicted"/>
<dbReference type="OrthoDB" id="9983919at2759"/>
<dbReference type="Gene3D" id="1.20.120.520">
    <property type="entry name" value="nmb1532 protein domain like"/>
    <property type="match status" value="1"/>
</dbReference>
<dbReference type="eggNOG" id="ENOG502S6K5">
    <property type="taxonomic scope" value="Eukaryota"/>
</dbReference>
<dbReference type="Proteomes" id="UP000054350">
    <property type="component" value="Unassembled WGS sequence"/>
</dbReference>
<dbReference type="PANTHER" id="PTHR35585">
    <property type="entry name" value="HHE DOMAIN PROTEIN (AFU_ORTHOLOGUE AFUA_4G00730)"/>
    <property type="match status" value="1"/>
</dbReference>
<dbReference type="VEuPathDB" id="FungiDB:AMAG_10347"/>
<name>A0A0L0SU89_ALLM3</name>
<dbReference type="InterPro" id="IPR012312">
    <property type="entry name" value="Hemerythrin-like"/>
</dbReference>
<evidence type="ECO:0000259" key="1">
    <source>
        <dbReference type="Pfam" id="PF01814"/>
    </source>
</evidence>
<dbReference type="Pfam" id="PF01814">
    <property type="entry name" value="Hemerythrin"/>
    <property type="match status" value="1"/>
</dbReference>
<keyword evidence="3" id="KW-1185">Reference proteome</keyword>
<sequence>MQALHPSTPSRPLDDLVKLDHRSFNELHARYKASVGDQRAQTAIANELIREIAQHSAGEEMTFYAAVQEHESTQLADHLRGAHQGVKEMLYTLESRQVGSAEYDLLLDQVMTELNTHALEEENQVLPTLRAQIGEDNMIKLGQQFLGAKRMAPTHPHPSAPDKPVTEAIAGAMTTPLDKLRDIPREFAERRVPEE</sequence>
<feature type="domain" description="Hemerythrin-like" evidence="1">
    <location>
        <begin position="15"/>
        <end position="129"/>
    </location>
</feature>
<reference evidence="2 3" key="1">
    <citation type="submission" date="2009-11" db="EMBL/GenBank/DDBJ databases">
        <title>Annotation of Allomyces macrogynus ATCC 38327.</title>
        <authorList>
            <consortium name="The Broad Institute Genome Sequencing Platform"/>
            <person name="Russ C."/>
            <person name="Cuomo C."/>
            <person name="Burger G."/>
            <person name="Gray M.W."/>
            <person name="Holland P.W.H."/>
            <person name="King N."/>
            <person name="Lang F.B.F."/>
            <person name="Roger A.J."/>
            <person name="Ruiz-Trillo I."/>
            <person name="Young S.K."/>
            <person name="Zeng Q."/>
            <person name="Gargeya S."/>
            <person name="Fitzgerald M."/>
            <person name="Haas B."/>
            <person name="Abouelleil A."/>
            <person name="Alvarado L."/>
            <person name="Arachchi H.M."/>
            <person name="Berlin A."/>
            <person name="Chapman S.B."/>
            <person name="Gearin G."/>
            <person name="Goldberg J."/>
            <person name="Griggs A."/>
            <person name="Gujja S."/>
            <person name="Hansen M."/>
            <person name="Heiman D."/>
            <person name="Howarth C."/>
            <person name="Larimer J."/>
            <person name="Lui A."/>
            <person name="MacDonald P.J.P."/>
            <person name="McCowen C."/>
            <person name="Montmayeur A."/>
            <person name="Murphy C."/>
            <person name="Neiman D."/>
            <person name="Pearson M."/>
            <person name="Priest M."/>
            <person name="Roberts A."/>
            <person name="Saif S."/>
            <person name="Shea T."/>
            <person name="Sisk P."/>
            <person name="Stolte C."/>
            <person name="Sykes S."/>
            <person name="Wortman J."/>
            <person name="Nusbaum C."/>
            <person name="Birren B."/>
        </authorList>
    </citation>
    <scope>NUCLEOTIDE SEQUENCE [LARGE SCALE GENOMIC DNA]</scope>
    <source>
        <strain evidence="2 3">ATCC 38327</strain>
    </source>
</reference>
<dbReference type="AlphaFoldDB" id="A0A0L0SU89"/>
<protein>
    <recommendedName>
        <fullName evidence="1">Hemerythrin-like domain-containing protein</fullName>
    </recommendedName>
</protein>
<gene>
    <name evidence="2" type="ORF">AMAG_10347</name>
</gene>